<comment type="pathway">
    <text evidence="2">Protein modification; protein glycosylation.</text>
</comment>
<keyword evidence="7" id="KW-0808">Transferase</keyword>
<evidence type="ECO:0000256" key="4">
    <source>
        <dbReference type="ARBA" id="ARBA00011967"/>
    </source>
</evidence>
<feature type="signal peptide" evidence="15">
    <location>
        <begin position="1"/>
        <end position="19"/>
    </location>
</feature>
<proteinExistence type="inferred from homology"/>
<evidence type="ECO:0000313" key="16">
    <source>
        <dbReference type="Ensembl" id="ENSPMAP00000002104.1"/>
    </source>
</evidence>
<dbReference type="EC" id="2.4.1.256" evidence="4 14"/>
<dbReference type="GO" id="GO:0106073">
    <property type="term" value="F:dolichyl pyrophosphate Glc2Man9GlcNAc2 alpha-1,2-glucosyltransferase activity"/>
    <property type="evidence" value="ECO:0007669"/>
    <property type="project" value="UniProtKB-UniRule"/>
</dbReference>
<dbReference type="Pfam" id="PF04922">
    <property type="entry name" value="DIE2_ALG10"/>
    <property type="match status" value="1"/>
</dbReference>
<dbReference type="STRING" id="7757.ENSPMAP00000002104"/>
<evidence type="ECO:0000256" key="14">
    <source>
        <dbReference type="PIRNR" id="PIRNR028810"/>
    </source>
</evidence>
<dbReference type="AlphaFoldDB" id="S4RA73"/>
<evidence type="ECO:0000256" key="10">
    <source>
        <dbReference type="ARBA" id="ARBA00022989"/>
    </source>
</evidence>
<dbReference type="GO" id="GO:0006488">
    <property type="term" value="P:dolichol-linked oligosaccharide biosynthetic process"/>
    <property type="evidence" value="ECO:0007669"/>
    <property type="project" value="UniProtKB-UniRule"/>
</dbReference>
<evidence type="ECO:0000256" key="5">
    <source>
        <dbReference type="ARBA" id="ARBA00018512"/>
    </source>
</evidence>
<feature type="transmembrane region" description="Helical" evidence="14">
    <location>
        <begin position="93"/>
        <end position="113"/>
    </location>
</feature>
<feature type="transmembrane region" description="Helical" evidence="14">
    <location>
        <begin position="128"/>
        <end position="148"/>
    </location>
</feature>
<evidence type="ECO:0000256" key="8">
    <source>
        <dbReference type="ARBA" id="ARBA00022692"/>
    </source>
</evidence>
<feature type="transmembrane region" description="Helical" evidence="14">
    <location>
        <begin position="361"/>
        <end position="381"/>
    </location>
</feature>
<keyword evidence="11 14" id="KW-0472">Membrane</keyword>
<comment type="catalytic activity">
    <reaction evidence="13">
        <text>an alpha-D-Glc-(1-&gt;3)-alpha-D-Glc-(1-&gt;3)-alpha-D-Man-(1-&gt;2)-alpha-D-Man-(1-&gt;2)-alpha-D-Man-(1-&gt;3)-[alpha-D-Man-(1-&gt;2)-alpha-D-Man-(1-&gt;3)-[alpha-D-Man-(1-&gt;2)-alpha-D-Man-(1-&gt;6)]-alpha-D-Man-(1-&gt;6)]-beta-D-Man-(1-&gt;4)-beta-D-GlcNAc-(1-&gt;4)-alpha-D-GlcNAc-diphospho-di-trans,poly-cis-dolichol + a di-trans,poly-cis-dolichyl beta-D-glucosyl phosphate = a alpha-D-Glc-(1-&gt;2)-alpha-D-Glc-(1-&gt;3)-alpha-D-Glc-(1-&gt;3)-alpha-D-Man-(1-&gt;2)-alpha-D-Man-(1-&gt;2)-alpha-D-Man-(1-&gt;3)-[alpha-D-Man-(1-&gt;2)-alpha-D-Man-(1-&gt;3)-[alpha-D-Man-(1-&gt;2)-alpha-D-Man-(1-&gt;6)]-alpha-D-Man-(1-&gt;6)]-beta-D-Man-(1-&gt;4)-beta-D-GlcNAc-(1-&gt;4)-alpha-D-GlcNAc-diphospho-di-trans,poly-cis-dolichol + a di-trans,poly-cis-dolichyl phosphate + H(+)</text>
        <dbReference type="Rhea" id="RHEA:29543"/>
        <dbReference type="Rhea" id="RHEA-COMP:19498"/>
        <dbReference type="Rhea" id="RHEA-COMP:19502"/>
        <dbReference type="Rhea" id="RHEA-COMP:19512"/>
        <dbReference type="Rhea" id="RHEA-COMP:19522"/>
        <dbReference type="ChEBI" id="CHEBI:15378"/>
        <dbReference type="ChEBI" id="CHEBI:57525"/>
        <dbReference type="ChEBI" id="CHEBI:57683"/>
        <dbReference type="ChEBI" id="CHEBI:132522"/>
        <dbReference type="ChEBI" id="CHEBI:132523"/>
        <dbReference type="EC" id="2.4.1.256"/>
    </reaction>
    <physiologicalReaction direction="left-to-right" evidence="13">
        <dbReference type="Rhea" id="RHEA:29544"/>
    </physiologicalReaction>
</comment>
<comment type="similarity">
    <text evidence="3 14">Belongs to the ALG10 glucosyltransferase family.</text>
</comment>
<evidence type="ECO:0000256" key="1">
    <source>
        <dbReference type="ARBA" id="ARBA00004477"/>
    </source>
</evidence>
<sequence length="472" mass="53132">MAALCVATAATAYLGLSAAIFSAMSGSQPGPYMDEIFHVPQAQKYCNGSFLEKVQWDPKITTPPGLYAFSLGLLSPLGWMLGLPPSERCSPTLLRLTSLLFSLGNFYTLYLLTCRLHSDTKLSTPQQLLQALSLALLPVLYFFSFLYYTDAGSTFLALLAYLMCAHGRHGAAALVSLLALCFRQTNVVWVAFYAGIVVCQELDRAWEEQRSKKDVSPSDRRARSLWQSWLQLLRFGLQWLRSPEAMWRALAPAWPYALPLGAFLAFVVANDGIVLGDRASHQACLHFPQFFYFLVFTLAFSSHLLLSPTRLRDSALALRRHPAAALALGALGCLLVWRFTYVHPYLLADNRHYTFYLWRRALGWHALARFLPVPAYLFAGWVLSEALRAKSPFWRAGFAVCVTAATVPQRLLELRYFILPYLVLRLNAPVPSVPHLLVEAALHLAVNLATVHLFLHRTFQWPDSADLQRFMW</sequence>
<feature type="transmembrane region" description="Helical" evidence="14">
    <location>
        <begin position="249"/>
        <end position="269"/>
    </location>
</feature>
<keyword evidence="8 14" id="KW-0812">Transmembrane</keyword>
<comment type="function">
    <text evidence="12">Dol-P-Glc:Glc(2)Man(9)GlcNAc(2)-PP-Dol alpha-1,2-glucosyltransferase that operates in the biosynthetic pathway of dolichol-linked oligosaccharides, the glycan precursors employed in protein asparagine (N)-glycosylation. The assembly of dolichol-linked oligosaccharides begins on the cytosolic side of the endoplasmic reticulum membrane and finishes in its lumen. The sequential addition of sugars to dolichol pyrophosphate produces dolichol-linked oligosaccharides containing fourteen sugars, including two GlcNAcs, nine mannoses and three glucoses. Once assembled, the oligosaccharide is transferred from the lipid to nascent proteins by oligosaccharyltransferases. In the lumen of the endoplasmic reticulum, adds the third and last glucose residue from dolichyl phosphate glucose (Dol-P-Glc) onto the lipid-linked oligosaccharide intermediate Glc(2)Man(9)GlcNAc(2)-PP-Dol to produce Glc(3)Man(9)GlcNAc(2)-PP-Dol.</text>
</comment>
<evidence type="ECO:0000256" key="15">
    <source>
        <dbReference type="SAM" id="SignalP"/>
    </source>
</evidence>
<dbReference type="Ensembl" id="ENSPMAT00000002114.1">
    <property type="protein sequence ID" value="ENSPMAP00000002104.1"/>
    <property type="gene ID" value="ENSPMAG00000001915.1"/>
</dbReference>
<feature type="transmembrane region" description="Helical" evidence="14">
    <location>
        <begin position="155"/>
        <end position="180"/>
    </location>
</feature>
<keyword evidence="15" id="KW-0732">Signal</keyword>
<dbReference type="GO" id="GO:0005789">
    <property type="term" value="C:endoplasmic reticulum membrane"/>
    <property type="evidence" value="ECO:0007669"/>
    <property type="project" value="UniProtKB-SubCell"/>
</dbReference>
<feature type="transmembrane region" description="Helical" evidence="14">
    <location>
        <begin position="289"/>
        <end position="311"/>
    </location>
</feature>
<dbReference type="OMA" id="VWDSKIT"/>
<evidence type="ECO:0000256" key="11">
    <source>
        <dbReference type="ARBA" id="ARBA00023136"/>
    </source>
</evidence>
<evidence type="ECO:0000256" key="3">
    <source>
        <dbReference type="ARBA" id="ARBA00010600"/>
    </source>
</evidence>
<comment type="subcellular location">
    <subcellularLocation>
        <location evidence="1">Endoplasmic reticulum membrane</location>
        <topology evidence="1">Multi-pass membrane protein</topology>
    </subcellularLocation>
</comment>
<name>S4RA73_PETMA</name>
<keyword evidence="10 14" id="KW-1133">Transmembrane helix</keyword>
<dbReference type="PIRSF" id="PIRSF028810">
    <property type="entry name" value="Alpha1_2_glucosyltferase_Alg10"/>
    <property type="match status" value="1"/>
</dbReference>
<evidence type="ECO:0000256" key="7">
    <source>
        <dbReference type="ARBA" id="ARBA00022679"/>
    </source>
</evidence>
<feature type="transmembrane region" description="Helical" evidence="14">
    <location>
        <begin position="323"/>
        <end position="341"/>
    </location>
</feature>
<evidence type="ECO:0000256" key="9">
    <source>
        <dbReference type="ARBA" id="ARBA00022824"/>
    </source>
</evidence>
<keyword evidence="9" id="KW-0256">Endoplasmic reticulum</keyword>
<accession>S4RA73</accession>
<dbReference type="PANTHER" id="PTHR12989:SF10">
    <property type="entry name" value="DOL-P-GLC:GLC(2)MAN(9)GLCNAC(2)-PP-DOL ALPHA-1,2-GLUCOSYLTRANSFERASE-RELATED"/>
    <property type="match status" value="1"/>
</dbReference>
<dbReference type="PANTHER" id="PTHR12989">
    <property type="entry name" value="ALPHA-1,2-GLUCOSYLTRANSFERASE ALG10"/>
    <property type="match status" value="1"/>
</dbReference>
<comment type="caution">
    <text evidence="14">Lacks conserved residue(s) required for the propagation of feature annotation.</text>
</comment>
<evidence type="ECO:0000256" key="2">
    <source>
        <dbReference type="ARBA" id="ARBA00004922"/>
    </source>
</evidence>
<evidence type="ECO:0000256" key="6">
    <source>
        <dbReference type="ARBA" id="ARBA00022676"/>
    </source>
</evidence>
<dbReference type="InterPro" id="IPR016900">
    <property type="entry name" value="Alg10"/>
</dbReference>
<evidence type="ECO:0000256" key="12">
    <source>
        <dbReference type="ARBA" id="ARBA00044727"/>
    </source>
</evidence>
<evidence type="ECO:0000256" key="13">
    <source>
        <dbReference type="ARBA" id="ARBA00048064"/>
    </source>
</evidence>
<protein>
    <recommendedName>
        <fullName evidence="5 14">Dol-P-Glc:Glc(2)Man(9)GlcNAc(2)-PP-Dol alpha-1,2-glucosyltransferase</fullName>
        <ecNumber evidence="4 14">2.4.1.256</ecNumber>
    </recommendedName>
</protein>
<reference evidence="16" key="2">
    <citation type="submission" date="2025-09" db="UniProtKB">
        <authorList>
            <consortium name="Ensembl"/>
        </authorList>
    </citation>
    <scope>IDENTIFICATION</scope>
</reference>
<organism evidence="16">
    <name type="scientific">Petromyzon marinus</name>
    <name type="common">Sea lamprey</name>
    <dbReference type="NCBI Taxonomy" id="7757"/>
    <lineage>
        <taxon>Eukaryota</taxon>
        <taxon>Metazoa</taxon>
        <taxon>Chordata</taxon>
        <taxon>Craniata</taxon>
        <taxon>Vertebrata</taxon>
        <taxon>Cyclostomata</taxon>
        <taxon>Hyperoartia</taxon>
        <taxon>Petromyzontiformes</taxon>
        <taxon>Petromyzontidae</taxon>
        <taxon>Petromyzon</taxon>
    </lineage>
</organism>
<feature type="chain" id="PRO_5004522429" description="Dol-P-Glc:Glc(2)Man(9)GlcNAc(2)-PP-Dol alpha-1,2-glucosyltransferase" evidence="15">
    <location>
        <begin position="20"/>
        <end position="472"/>
    </location>
</feature>
<keyword evidence="6 14" id="KW-0328">Glycosyltransferase</keyword>
<reference evidence="16" key="1">
    <citation type="submission" date="2025-08" db="UniProtKB">
        <authorList>
            <consortium name="Ensembl"/>
        </authorList>
    </citation>
    <scope>IDENTIFICATION</scope>
</reference>
<dbReference type="GeneTree" id="ENSGT00390000012906"/>
<dbReference type="HOGENOM" id="CLU_017053_1_0_1"/>